<dbReference type="GO" id="GO:0008483">
    <property type="term" value="F:transaminase activity"/>
    <property type="evidence" value="ECO:0007669"/>
    <property type="project" value="TreeGrafter"/>
</dbReference>
<accession>A0A1G2ET76</accession>
<dbReference type="Pfam" id="PF01041">
    <property type="entry name" value="DegT_DnrJ_EryC1"/>
    <property type="match status" value="1"/>
</dbReference>
<dbReference type="AlphaFoldDB" id="A0A1G2ET76"/>
<dbReference type="Gene3D" id="3.40.640.10">
    <property type="entry name" value="Type I PLP-dependent aspartate aminotransferase-like (Major domain)"/>
    <property type="match status" value="1"/>
</dbReference>
<dbReference type="PANTHER" id="PTHR30244">
    <property type="entry name" value="TRANSAMINASE"/>
    <property type="match status" value="1"/>
</dbReference>
<evidence type="ECO:0000256" key="3">
    <source>
        <dbReference type="ARBA" id="ARBA00037999"/>
    </source>
</evidence>
<dbReference type="SUPFAM" id="SSF53383">
    <property type="entry name" value="PLP-dependent transferases"/>
    <property type="match status" value="1"/>
</dbReference>
<evidence type="ECO:0000256" key="2">
    <source>
        <dbReference type="ARBA" id="ARBA00022898"/>
    </source>
</evidence>
<dbReference type="InterPro" id="IPR015421">
    <property type="entry name" value="PyrdxlP-dep_Trfase_major"/>
</dbReference>
<protein>
    <submittedName>
        <fullName evidence="5">Lipopolysaccharide biosynthesis protein RfbH</fullName>
    </submittedName>
</protein>
<dbReference type="InterPro" id="IPR015422">
    <property type="entry name" value="PyrdxlP-dep_Trfase_small"/>
</dbReference>
<comment type="similarity">
    <text evidence="3 4">Belongs to the DegT/DnrJ/EryC1 family.</text>
</comment>
<dbReference type="GO" id="GO:0000271">
    <property type="term" value="P:polysaccharide biosynthetic process"/>
    <property type="evidence" value="ECO:0007669"/>
    <property type="project" value="TreeGrafter"/>
</dbReference>
<comment type="caution">
    <text evidence="5">The sequence shown here is derived from an EMBL/GenBank/DDBJ whole genome shotgun (WGS) entry which is preliminary data.</text>
</comment>
<keyword evidence="2 4" id="KW-0663">Pyridoxal phosphate</keyword>
<dbReference type="InterPro" id="IPR015424">
    <property type="entry name" value="PyrdxlP-dep_Trfase"/>
</dbReference>
<evidence type="ECO:0000313" key="6">
    <source>
        <dbReference type="Proteomes" id="UP000176326"/>
    </source>
</evidence>
<dbReference type="GO" id="GO:0030170">
    <property type="term" value="F:pyridoxal phosphate binding"/>
    <property type="evidence" value="ECO:0007669"/>
    <property type="project" value="TreeGrafter"/>
</dbReference>
<evidence type="ECO:0000313" key="5">
    <source>
        <dbReference type="EMBL" id="OGZ28581.1"/>
    </source>
</evidence>
<dbReference type="Gene3D" id="3.90.1150.10">
    <property type="entry name" value="Aspartate Aminotransferase, domain 1"/>
    <property type="match status" value="1"/>
</dbReference>
<comment type="cofactor">
    <cofactor evidence="1">
        <name>pyridoxal 5'-phosphate</name>
        <dbReference type="ChEBI" id="CHEBI:597326"/>
    </cofactor>
</comment>
<dbReference type="PANTHER" id="PTHR30244:SF34">
    <property type="entry name" value="DTDP-4-AMINO-4,6-DIDEOXYGALACTOSE TRANSAMINASE"/>
    <property type="match status" value="1"/>
</dbReference>
<dbReference type="CDD" id="cd00616">
    <property type="entry name" value="AHBA_syn"/>
    <property type="match status" value="1"/>
</dbReference>
<proteinExistence type="inferred from homology"/>
<gene>
    <name evidence="5" type="ORF">A2427_00855</name>
</gene>
<dbReference type="PIRSF" id="PIRSF000390">
    <property type="entry name" value="PLP_StrS"/>
    <property type="match status" value="1"/>
</dbReference>
<evidence type="ECO:0000256" key="1">
    <source>
        <dbReference type="ARBA" id="ARBA00001933"/>
    </source>
</evidence>
<dbReference type="EMBL" id="MHMN01000015">
    <property type="protein sequence ID" value="OGZ28581.1"/>
    <property type="molecule type" value="Genomic_DNA"/>
</dbReference>
<evidence type="ECO:0000256" key="4">
    <source>
        <dbReference type="RuleBase" id="RU004508"/>
    </source>
</evidence>
<name>A0A1G2ET76_9BACT</name>
<sequence>MKYIPASGKVFDHHEIDNAVKAAKDGWWTEGEFAKRFEKDFASYLGVRYVSLVNSGSSANLLALSALTSSSFGRKAVMPGDEVIAAACAFPTTVNPIIQNRCVPVFVDVDPGTKNPTCEAIEQAITKKTKVIMLAHTLGNPLPLDGIMRLVEKHGLWLIEDCCDALGATYKGKKLSTFGHVSTFSFYPAHQITMGEGGAVVTNNPFIHKALRQFRDWGRDCWCDTGKDNTCRRRFEWQLGDLPKGYDHKYIYSQIGYNLKLTDFQAAIGVAQLQKLPSFVRKRNENFDAYLKFFSRYTKYFILPVTEKTATPSWFGFMLIVKDNAPFTRLELVKYLEEHNIGTRNLFAGNLLRHPAYIGRKDIRVVGSMKNSDTIMNNGFWIGVYPGITPEMQTYVKKTFAGFIRRFQL</sequence>
<organism evidence="5 6">
    <name type="scientific">Candidatus Nealsonbacteria bacterium RIFOXYC1_FULL_40_7</name>
    <dbReference type="NCBI Taxonomy" id="1801678"/>
    <lineage>
        <taxon>Bacteria</taxon>
        <taxon>Candidatus Nealsoniibacteriota</taxon>
    </lineage>
</organism>
<dbReference type="Proteomes" id="UP000176326">
    <property type="component" value="Unassembled WGS sequence"/>
</dbReference>
<dbReference type="InterPro" id="IPR000653">
    <property type="entry name" value="DegT/StrS_aminotransferase"/>
</dbReference>
<reference evidence="5 6" key="1">
    <citation type="journal article" date="2016" name="Nat. Commun.">
        <title>Thousands of microbial genomes shed light on interconnected biogeochemical processes in an aquifer system.</title>
        <authorList>
            <person name="Anantharaman K."/>
            <person name="Brown C.T."/>
            <person name="Hug L.A."/>
            <person name="Sharon I."/>
            <person name="Castelle C.J."/>
            <person name="Probst A.J."/>
            <person name="Thomas B.C."/>
            <person name="Singh A."/>
            <person name="Wilkins M.J."/>
            <person name="Karaoz U."/>
            <person name="Brodie E.L."/>
            <person name="Williams K.H."/>
            <person name="Hubbard S.S."/>
            <person name="Banfield J.F."/>
        </authorList>
    </citation>
    <scope>NUCLEOTIDE SEQUENCE [LARGE SCALE GENOMIC DNA]</scope>
</reference>
<dbReference type="NCBIfam" id="NF011936">
    <property type="entry name" value="PRK15407.1"/>
    <property type="match status" value="1"/>
</dbReference>
<dbReference type="FunFam" id="3.40.640.10:FF:000079">
    <property type="entry name" value="LPS biosynthesis protein"/>
    <property type="match status" value="1"/>
</dbReference>